<protein>
    <recommendedName>
        <fullName evidence="2">C-type lectin domain-containing protein</fullName>
    </recommendedName>
</protein>
<proteinExistence type="predicted"/>
<evidence type="ECO:0000313" key="3">
    <source>
        <dbReference type="EMBL" id="KAK3740634.1"/>
    </source>
</evidence>
<reference evidence="3" key="1">
    <citation type="journal article" date="2023" name="G3 (Bethesda)">
        <title>A reference genome for the long-term kleptoplast-retaining sea slug Elysia crispata morphotype clarki.</title>
        <authorList>
            <person name="Eastman K.E."/>
            <person name="Pendleton A.L."/>
            <person name="Shaikh M.A."/>
            <person name="Suttiyut T."/>
            <person name="Ogas R."/>
            <person name="Tomko P."/>
            <person name="Gavelis G."/>
            <person name="Widhalm J.R."/>
            <person name="Wisecaver J.H."/>
        </authorList>
    </citation>
    <scope>NUCLEOTIDE SEQUENCE</scope>
    <source>
        <strain evidence="3">ECLA1</strain>
    </source>
</reference>
<keyword evidence="1" id="KW-0732">Signal</keyword>
<dbReference type="EMBL" id="JAWDGP010006465">
    <property type="protein sequence ID" value="KAK3740634.1"/>
    <property type="molecule type" value="Genomic_DNA"/>
</dbReference>
<name>A0AAE0YCM1_9GAST</name>
<dbReference type="InterPro" id="IPR001304">
    <property type="entry name" value="C-type_lectin-like"/>
</dbReference>
<evidence type="ECO:0000256" key="1">
    <source>
        <dbReference type="SAM" id="SignalP"/>
    </source>
</evidence>
<evidence type="ECO:0000259" key="2">
    <source>
        <dbReference type="PROSITE" id="PS50041"/>
    </source>
</evidence>
<feature type="domain" description="C-type lectin" evidence="2">
    <location>
        <begin position="192"/>
        <end position="307"/>
    </location>
</feature>
<gene>
    <name evidence="3" type="ORF">RRG08_025453</name>
</gene>
<accession>A0AAE0YCM1</accession>
<feature type="domain" description="C-type lectin" evidence="2">
    <location>
        <begin position="42"/>
        <end position="162"/>
    </location>
</feature>
<dbReference type="Gene3D" id="3.10.100.10">
    <property type="entry name" value="Mannose-Binding Protein A, subunit A"/>
    <property type="match status" value="3"/>
</dbReference>
<feature type="domain" description="C-type lectin" evidence="2">
    <location>
        <begin position="335"/>
        <end position="404"/>
    </location>
</feature>
<feature type="chain" id="PRO_5042071220" description="C-type lectin domain-containing protein" evidence="1">
    <location>
        <begin position="19"/>
        <end position="428"/>
    </location>
</feature>
<comment type="caution">
    <text evidence="3">The sequence shown here is derived from an EMBL/GenBank/DDBJ whole genome shotgun (WGS) entry which is preliminary data.</text>
</comment>
<dbReference type="PROSITE" id="PS50041">
    <property type="entry name" value="C_TYPE_LECTIN_2"/>
    <property type="match status" value="3"/>
</dbReference>
<dbReference type="InterPro" id="IPR016186">
    <property type="entry name" value="C-type_lectin-like/link_sf"/>
</dbReference>
<organism evidence="3 4">
    <name type="scientific">Elysia crispata</name>
    <name type="common">lettuce slug</name>
    <dbReference type="NCBI Taxonomy" id="231223"/>
    <lineage>
        <taxon>Eukaryota</taxon>
        <taxon>Metazoa</taxon>
        <taxon>Spiralia</taxon>
        <taxon>Lophotrochozoa</taxon>
        <taxon>Mollusca</taxon>
        <taxon>Gastropoda</taxon>
        <taxon>Heterobranchia</taxon>
        <taxon>Euthyneura</taxon>
        <taxon>Panpulmonata</taxon>
        <taxon>Sacoglossa</taxon>
        <taxon>Placobranchoidea</taxon>
        <taxon>Plakobranchidae</taxon>
        <taxon>Elysia</taxon>
    </lineage>
</organism>
<feature type="signal peptide" evidence="1">
    <location>
        <begin position="1"/>
        <end position="18"/>
    </location>
</feature>
<dbReference type="AlphaFoldDB" id="A0AAE0YCM1"/>
<dbReference type="CDD" id="cd00037">
    <property type="entry name" value="CLECT"/>
    <property type="match status" value="3"/>
</dbReference>
<keyword evidence="4" id="KW-1185">Reference proteome</keyword>
<sequence length="428" mass="49826">MMLFLAILLVLTCDGVNALVYQDNQVACYPGWIEVNERELHTSKTCIKLQHVKKSWEDARRACQDDSADLVKILTWTMNDEIMYQLSLYEGDSFWFGLRGSLSDRYTWHWLGESRKATNLSWFRFPWSNHRVRICGEINKQSEVRGSWSHGICSDLKKSICQRVPINQIFFFPNEYLMYETCSDGWIKTPSVRRSCIKLFDLELDWEAARAVCRSHGADLVRIDDARMNKFIQYRVSKSFFYSYWVGLKKQANYFYMWVGHYLALYLDWGQGQPNGDGNKTCVAIDERLNRKWALKSCSVQSKFICEKGSFQITFIEKTIGTSITCQAGWVKSPTTGTCFKQYPQSLSWFDAREACRAEDADLVKVLDGKMNKLIKETISSDRFEPHWIGLNDIYEEGSFHWLDEVDKVSSPHEYHSHMGFTAEVSFT</sequence>
<dbReference type="PANTHER" id="PTHR22803">
    <property type="entry name" value="MANNOSE, PHOSPHOLIPASE, LECTIN RECEPTOR RELATED"/>
    <property type="match status" value="1"/>
</dbReference>
<dbReference type="Proteomes" id="UP001283361">
    <property type="component" value="Unassembled WGS sequence"/>
</dbReference>
<dbReference type="SUPFAM" id="SSF56436">
    <property type="entry name" value="C-type lectin-like"/>
    <property type="match status" value="3"/>
</dbReference>
<evidence type="ECO:0000313" key="4">
    <source>
        <dbReference type="Proteomes" id="UP001283361"/>
    </source>
</evidence>
<dbReference type="SMART" id="SM00034">
    <property type="entry name" value="CLECT"/>
    <property type="match status" value="3"/>
</dbReference>
<dbReference type="InterPro" id="IPR050111">
    <property type="entry name" value="C-type_lectin/snaclec_domain"/>
</dbReference>
<dbReference type="Pfam" id="PF00059">
    <property type="entry name" value="Lectin_C"/>
    <property type="match status" value="3"/>
</dbReference>
<dbReference type="InterPro" id="IPR016187">
    <property type="entry name" value="CTDL_fold"/>
</dbReference>